<evidence type="ECO:0000256" key="1">
    <source>
        <dbReference type="SAM" id="MobiDB-lite"/>
    </source>
</evidence>
<evidence type="ECO:0000259" key="2">
    <source>
        <dbReference type="Pfam" id="PF13439"/>
    </source>
</evidence>
<dbReference type="Pfam" id="PF13692">
    <property type="entry name" value="Glyco_trans_1_4"/>
    <property type="match status" value="1"/>
</dbReference>
<dbReference type="HOGENOM" id="CLU_032377_0_0_9"/>
<dbReference type="InterPro" id="IPR028098">
    <property type="entry name" value="Glyco_trans_4-like_N"/>
</dbReference>
<feature type="domain" description="Glycosyltransferase subfamily 4-like N-terminal" evidence="2">
    <location>
        <begin position="143"/>
        <end position="266"/>
    </location>
</feature>
<protein>
    <recommendedName>
        <fullName evidence="2">Glycosyltransferase subfamily 4-like N-terminal domain-containing protein</fullName>
    </recommendedName>
</protein>
<dbReference type="RefSeq" id="WP_006718011.1">
    <property type="nucleotide sequence ID" value="NZ_CP007032.1"/>
</dbReference>
<evidence type="ECO:0000313" key="4">
    <source>
        <dbReference type="Proteomes" id="UP000010847"/>
    </source>
</evidence>
<dbReference type="eggNOG" id="COG0438">
    <property type="taxonomic scope" value="Bacteria"/>
</dbReference>
<accession>W0ECW1</accession>
<gene>
    <name evidence="3" type="ORF">DESME_14465</name>
</gene>
<dbReference type="SUPFAM" id="SSF53756">
    <property type="entry name" value="UDP-Glycosyltransferase/glycogen phosphorylase"/>
    <property type="match status" value="1"/>
</dbReference>
<dbReference type="Proteomes" id="UP000010847">
    <property type="component" value="Chromosome"/>
</dbReference>
<dbReference type="EMBL" id="CP007032">
    <property type="protein sequence ID" value="AHF08685.1"/>
    <property type="molecule type" value="Genomic_DNA"/>
</dbReference>
<dbReference type="AlphaFoldDB" id="W0ECW1"/>
<dbReference type="STRING" id="871968.DESME_14465"/>
<name>W0ECW1_9FIRM</name>
<evidence type="ECO:0000313" key="3">
    <source>
        <dbReference type="EMBL" id="AHF08685.1"/>
    </source>
</evidence>
<proteinExistence type="predicted"/>
<dbReference type="PANTHER" id="PTHR12526">
    <property type="entry name" value="GLYCOSYLTRANSFERASE"/>
    <property type="match status" value="1"/>
</dbReference>
<dbReference type="Pfam" id="PF13439">
    <property type="entry name" value="Glyco_transf_4"/>
    <property type="match status" value="1"/>
</dbReference>
<sequence length="464" mass="52753">MKKALMIAYFFPPLGGSGVQRTLKFVKYLPQFGILPVVSTVKSGYNFAYDESLLQEVPKGVNVYRSSSLETLWLREVLDKLASLRSTHESPSEGEIESGKSQVSSELGEKKPEATGQVQEQKSESDQKSLKTRIFEFIDNYLFIPDSKVRWLPFGFLKSLRVARQEKVDFLFSSSYPYTVHWIARGVHKFYPKPWIADFRDPWVGNKAMQKDIPFRKKLDAWMERKVVEEADYIINVTSSITEMYQQRYPQYAHKMVTITNGFDPEDFAKVTPVEQQQFTLIHTGIIADAYDIESFVEGVHHFLEQVPSARENVQILFIGYVPPHYDALLKQKLGETYRFLPYMSHQNVLEFLAGAHLQFMTFDQSVDNAYSGKLFDYIGTGKPILGLLPEGVAAQLIRERQLGTVVSLGDAEGLAGAIRTYYVQWLEDAEDVAKIALSSQGAKRCVEFSRVNLAGQLAKLFQG</sequence>
<reference evidence="3 4" key="1">
    <citation type="submission" date="2013-12" db="EMBL/GenBank/DDBJ databases">
        <authorList>
            <consortium name="DOE Joint Genome Institute"/>
            <person name="Smidt H."/>
            <person name="Huntemann M."/>
            <person name="Han J."/>
            <person name="Chen A."/>
            <person name="Kyrpides N."/>
            <person name="Mavromatis K."/>
            <person name="Markowitz V."/>
            <person name="Palaniappan K."/>
            <person name="Ivanova N."/>
            <person name="Schaumberg A."/>
            <person name="Pati A."/>
            <person name="Liolios K."/>
            <person name="Nordberg H.P."/>
            <person name="Cantor M.N."/>
            <person name="Hua S.X."/>
            <person name="Woyke T."/>
        </authorList>
    </citation>
    <scope>NUCLEOTIDE SEQUENCE [LARGE SCALE GENOMIC DNA]</scope>
    <source>
        <strain evidence="4">DSM 15288</strain>
    </source>
</reference>
<dbReference type="OrthoDB" id="9794575at2"/>
<feature type="region of interest" description="Disordered" evidence="1">
    <location>
        <begin position="86"/>
        <end position="125"/>
    </location>
</feature>
<organism evidence="3 4">
    <name type="scientific">Desulfitobacterium metallireducens DSM 15288</name>
    <dbReference type="NCBI Taxonomy" id="871968"/>
    <lineage>
        <taxon>Bacteria</taxon>
        <taxon>Bacillati</taxon>
        <taxon>Bacillota</taxon>
        <taxon>Clostridia</taxon>
        <taxon>Eubacteriales</taxon>
        <taxon>Desulfitobacteriaceae</taxon>
        <taxon>Desulfitobacterium</taxon>
    </lineage>
</organism>
<dbReference type="Gene3D" id="3.40.50.2000">
    <property type="entry name" value="Glycogen Phosphorylase B"/>
    <property type="match status" value="2"/>
</dbReference>
<keyword evidence="4" id="KW-1185">Reference proteome</keyword>
<dbReference type="KEGG" id="dmt:DESME_14465"/>